<feature type="region of interest" description="Disordered" evidence="8">
    <location>
        <begin position="641"/>
        <end position="662"/>
    </location>
</feature>
<dbReference type="AlphaFoldDB" id="A0A8I6TE58"/>
<evidence type="ECO:0000256" key="8">
    <source>
        <dbReference type="SAM" id="MobiDB-lite"/>
    </source>
</evidence>
<comment type="subcellular location">
    <subcellularLocation>
        <location evidence="1">Membrane</location>
        <topology evidence="1">Multi-pass membrane protein</topology>
    </subcellularLocation>
</comment>
<feature type="transmembrane region" description="Helical" evidence="9">
    <location>
        <begin position="226"/>
        <end position="247"/>
    </location>
</feature>
<feature type="compositionally biased region" description="Basic and acidic residues" evidence="8">
    <location>
        <begin position="478"/>
        <end position="509"/>
    </location>
</feature>
<dbReference type="PANTHER" id="PTHR22950:SF646">
    <property type="entry name" value="SODIUM-COUPLED NEUTRAL AMINO ACID TRANSPORTER 10-RELATED"/>
    <property type="match status" value="1"/>
</dbReference>
<evidence type="ECO:0000256" key="3">
    <source>
        <dbReference type="ARBA" id="ARBA00022692"/>
    </source>
</evidence>
<keyword evidence="6 9" id="KW-0472">Membrane</keyword>
<evidence type="ECO:0000256" key="5">
    <source>
        <dbReference type="ARBA" id="ARBA00022989"/>
    </source>
</evidence>
<keyword evidence="2" id="KW-0813">Transport</keyword>
<dbReference type="Proteomes" id="UP000494040">
    <property type="component" value="Unassembled WGS sequence"/>
</dbReference>
<feature type="transmembrane region" description="Helical" evidence="9">
    <location>
        <begin position="119"/>
        <end position="138"/>
    </location>
</feature>
<dbReference type="InterPro" id="IPR013057">
    <property type="entry name" value="AA_transpt_TM"/>
</dbReference>
<feature type="transmembrane region" description="Helical" evidence="9">
    <location>
        <begin position="185"/>
        <end position="206"/>
    </location>
</feature>
<evidence type="ECO:0000259" key="10">
    <source>
        <dbReference type="Pfam" id="PF01490"/>
    </source>
</evidence>
<reference evidence="11" key="1">
    <citation type="submission" date="2022-01" db="UniProtKB">
        <authorList>
            <consortium name="EnsemblMetazoa"/>
        </authorList>
    </citation>
    <scope>IDENTIFICATION</scope>
</reference>
<dbReference type="Pfam" id="PF01490">
    <property type="entry name" value="Aa_trans"/>
    <property type="match status" value="1"/>
</dbReference>
<dbReference type="RefSeq" id="XP_014243090.1">
    <property type="nucleotide sequence ID" value="XM_014387604.2"/>
</dbReference>
<dbReference type="EnsemblMetazoa" id="XM_014387604.2">
    <property type="protein sequence ID" value="XP_014243090.1"/>
    <property type="gene ID" value="LOC106663065"/>
</dbReference>
<feature type="transmembrane region" description="Helical" evidence="9">
    <location>
        <begin position="145"/>
        <end position="165"/>
    </location>
</feature>
<keyword evidence="4" id="KW-0029">Amino-acid transport</keyword>
<keyword evidence="12" id="KW-1185">Reference proteome</keyword>
<proteinExistence type="predicted"/>
<name>A0A8I6TE58_CIMLE</name>
<dbReference type="KEGG" id="clec:106663065"/>
<sequence length="715" mass="79039">MGSSANHVLTLANCIIGVSVLTMPFCFKQCGIALAILMLYLSSQITKLSCHYLLKSAIMEKMKNFEMLAFRAFGPTGKTMVELCIIGFMLGSCVAFFVIMGDLGPTIVGPVLGIEHVSALRPSVLIGIAVFVVLPLGLLRNVDSLSTICTASIVFYMFLVLKVFTEAASNLLAGNWLDKVSWWRPSGVLQCIPIFSMALSCQTQLFGIFDSLPNAQLERTNAVVRLAINMTTLFYIAVGFFGYTAYYNQSFSGNLMLSFSPSLFSQVMKMGFLLSIAVSFPLVIFPCRASIYSFLYSKIQHGYEGLSHSSHIPQTTFQCITLAIITLSLVIGLLLPDIEVVIGLVGSTIGVFVCLIIPGMIFNSLSSKKNNEKLIAQCLVGIGLIIMVLGTYANLFATEEKITKPVAEEEKLPAKPQPEVEFNKRVIEKVIDNIKIKNVEKKAPVKESKDPPAGLATIKESDEKVVKAPAPEPVQPEPPKEVKKPPDLPIKKEIHQINAEEKHEVEIKAEPAVQGVAKEKKEPDPIHPEPPEVIKEEKNVLVEEVEKKVNEEVEKKVSEEVQKKVEIEKKIKEVKIEGEENIKLVKMNLNASSINDKIESLKENITASMMNGVPIPLVAKSVEVRKDPQKTRNILKVDREKRDVEAEEKGGKEKCSKTEPPKEELIKAPQRLTGEVEVRLEKLKTPEARIEPVLPLKRDLKSVHAQANNTIDQSV</sequence>
<organism evidence="11 12">
    <name type="scientific">Cimex lectularius</name>
    <name type="common">Bed bug</name>
    <name type="synonym">Acanthia lectularia</name>
    <dbReference type="NCBI Taxonomy" id="79782"/>
    <lineage>
        <taxon>Eukaryota</taxon>
        <taxon>Metazoa</taxon>
        <taxon>Ecdysozoa</taxon>
        <taxon>Arthropoda</taxon>
        <taxon>Hexapoda</taxon>
        <taxon>Insecta</taxon>
        <taxon>Pterygota</taxon>
        <taxon>Neoptera</taxon>
        <taxon>Paraneoptera</taxon>
        <taxon>Hemiptera</taxon>
        <taxon>Heteroptera</taxon>
        <taxon>Panheteroptera</taxon>
        <taxon>Cimicomorpha</taxon>
        <taxon>Cimicidae</taxon>
        <taxon>Cimex</taxon>
    </lineage>
</organism>
<evidence type="ECO:0000256" key="2">
    <source>
        <dbReference type="ARBA" id="ARBA00022448"/>
    </source>
</evidence>
<dbReference type="PANTHER" id="PTHR22950">
    <property type="entry name" value="AMINO ACID TRANSPORTER"/>
    <property type="match status" value="1"/>
</dbReference>
<dbReference type="GO" id="GO:0015179">
    <property type="term" value="F:L-amino acid transmembrane transporter activity"/>
    <property type="evidence" value="ECO:0007669"/>
    <property type="project" value="TreeGrafter"/>
</dbReference>
<dbReference type="GO" id="GO:0016020">
    <property type="term" value="C:membrane"/>
    <property type="evidence" value="ECO:0007669"/>
    <property type="project" value="UniProtKB-SubCell"/>
</dbReference>
<dbReference type="OrthoDB" id="513400at2759"/>
<evidence type="ECO:0000256" key="6">
    <source>
        <dbReference type="ARBA" id="ARBA00023136"/>
    </source>
</evidence>
<evidence type="ECO:0000256" key="7">
    <source>
        <dbReference type="SAM" id="Coils"/>
    </source>
</evidence>
<feature type="domain" description="Amino acid transporter transmembrane" evidence="10">
    <location>
        <begin position="7"/>
        <end position="393"/>
    </location>
</feature>
<keyword evidence="5 9" id="KW-1133">Transmembrane helix</keyword>
<feature type="transmembrane region" description="Helical" evidence="9">
    <location>
        <begin position="267"/>
        <end position="295"/>
    </location>
</feature>
<feature type="region of interest" description="Disordered" evidence="8">
    <location>
        <begin position="442"/>
        <end position="535"/>
    </location>
</feature>
<dbReference type="OMA" id="QTQLFEF"/>
<feature type="transmembrane region" description="Helical" evidence="9">
    <location>
        <begin position="374"/>
        <end position="395"/>
    </location>
</feature>
<dbReference type="GeneID" id="106663065"/>
<feature type="transmembrane region" description="Helical" evidence="9">
    <location>
        <begin position="316"/>
        <end position="335"/>
    </location>
</feature>
<protein>
    <recommendedName>
        <fullName evidence="10">Amino acid transporter transmembrane domain-containing protein</fullName>
    </recommendedName>
</protein>
<feature type="transmembrane region" description="Helical" evidence="9">
    <location>
        <begin position="80"/>
        <end position="99"/>
    </location>
</feature>
<feature type="compositionally biased region" description="Basic and acidic residues" evidence="8">
    <location>
        <begin position="517"/>
        <end position="535"/>
    </location>
</feature>
<feature type="transmembrane region" description="Helical" evidence="9">
    <location>
        <begin position="31"/>
        <end position="54"/>
    </location>
</feature>
<evidence type="ECO:0000313" key="11">
    <source>
        <dbReference type="EnsemblMetazoa" id="XP_014243090.1"/>
    </source>
</evidence>
<evidence type="ECO:0000313" key="12">
    <source>
        <dbReference type="Proteomes" id="UP000494040"/>
    </source>
</evidence>
<feature type="coiled-coil region" evidence="7">
    <location>
        <begin position="535"/>
        <end position="604"/>
    </location>
</feature>
<feature type="transmembrane region" description="Helical" evidence="9">
    <location>
        <begin position="7"/>
        <end position="25"/>
    </location>
</feature>
<evidence type="ECO:0000256" key="9">
    <source>
        <dbReference type="SAM" id="Phobius"/>
    </source>
</evidence>
<evidence type="ECO:0000256" key="1">
    <source>
        <dbReference type="ARBA" id="ARBA00004141"/>
    </source>
</evidence>
<feature type="transmembrane region" description="Helical" evidence="9">
    <location>
        <begin position="341"/>
        <end position="362"/>
    </location>
</feature>
<evidence type="ECO:0000256" key="4">
    <source>
        <dbReference type="ARBA" id="ARBA00022970"/>
    </source>
</evidence>
<keyword evidence="3 9" id="KW-0812">Transmembrane</keyword>
<keyword evidence="7" id="KW-0175">Coiled coil</keyword>
<accession>A0A8I6TE58</accession>